<dbReference type="EMBL" id="AZIM01002389">
    <property type="protein sequence ID" value="ETE64120.1"/>
    <property type="molecule type" value="Genomic_DNA"/>
</dbReference>
<dbReference type="GO" id="GO:0006887">
    <property type="term" value="P:exocytosis"/>
    <property type="evidence" value="ECO:0007669"/>
    <property type="project" value="InterPro"/>
</dbReference>
<proteinExistence type="predicted"/>
<comment type="caution">
    <text evidence="1">The sequence shown here is derived from an EMBL/GenBank/DDBJ whole genome shotgun (WGS) entry which is preliminary data.</text>
</comment>
<dbReference type="OrthoDB" id="190098at2759"/>
<evidence type="ECO:0000313" key="2">
    <source>
        <dbReference type="Proteomes" id="UP000018936"/>
    </source>
</evidence>
<dbReference type="AlphaFoldDB" id="V8NPX2"/>
<sequence length="91" mass="10624">MERIHFFLVQKYIERLMWRNTTLKSPEKQNQLSELIRSHASILYTFCTENGSNATWLESAIPSLAEIIRLQDPDAIKIEVCALVSRYPDIK</sequence>
<protein>
    <submittedName>
        <fullName evidence="1">Tumor necrosis factor alpha-induced protein 2</fullName>
    </submittedName>
</protein>
<name>V8NPX2_OPHHA</name>
<reference evidence="1 2" key="1">
    <citation type="journal article" date="2013" name="Proc. Natl. Acad. Sci. U.S.A.">
        <title>The king cobra genome reveals dynamic gene evolution and adaptation in the snake venom system.</title>
        <authorList>
            <person name="Vonk F.J."/>
            <person name="Casewell N.R."/>
            <person name="Henkel C.V."/>
            <person name="Heimberg A.M."/>
            <person name="Jansen H.J."/>
            <person name="McCleary R.J."/>
            <person name="Kerkkamp H.M."/>
            <person name="Vos R.A."/>
            <person name="Guerreiro I."/>
            <person name="Calvete J.J."/>
            <person name="Wuster W."/>
            <person name="Woods A.E."/>
            <person name="Logan J.M."/>
            <person name="Harrison R.A."/>
            <person name="Castoe T.A."/>
            <person name="de Koning A.P."/>
            <person name="Pollock D.D."/>
            <person name="Yandell M."/>
            <person name="Calderon D."/>
            <person name="Renjifo C."/>
            <person name="Currier R.B."/>
            <person name="Salgado D."/>
            <person name="Pla D."/>
            <person name="Sanz L."/>
            <person name="Hyder A.S."/>
            <person name="Ribeiro J.M."/>
            <person name="Arntzen J.W."/>
            <person name="van den Thillart G.E."/>
            <person name="Boetzer M."/>
            <person name="Pirovano W."/>
            <person name="Dirks R.P."/>
            <person name="Spaink H.P."/>
            <person name="Duboule D."/>
            <person name="McGlinn E."/>
            <person name="Kini R.M."/>
            <person name="Richardson M.K."/>
        </authorList>
    </citation>
    <scope>NUCLEOTIDE SEQUENCE</scope>
    <source>
        <tissue evidence="1">Blood</tissue>
    </source>
</reference>
<dbReference type="PANTHER" id="PTHR21292:SF4">
    <property type="entry name" value="TUMOR NECROSIS FACTOR ALPHA-INDUCED PROTEIN 2"/>
    <property type="match status" value="1"/>
</dbReference>
<dbReference type="GO" id="GO:0000145">
    <property type="term" value="C:exocyst"/>
    <property type="evidence" value="ECO:0007669"/>
    <property type="project" value="InterPro"/>
</dbReference>
<evidence type="ECO:0000313" key="1">
    <source>
        <dbReference type="EMBL" id="ETE64120.1"/>
    </source>
</evidence>
<dbReference type="Proteomes" id="UP000018936">
    <property type="component" value="Unassembled WGS sequence"/>
</dbReference>
<accession>V8NPX2</accession>
<gene>
    <name evidence="1" type="primary">Tnfaip2</name>
    <name evidence="1" type="ORF">L345_10109</name>
</gene>
<dbReference type="PANTHER" id="PTHR21292">
    <property type="entry name" value="EXOCYST COMPLEX COMPONENT SEC6-RELATED"/>
    <property type="match status" value="1"/>
</dbReference>
<dbReference type="InterPro" id="IPR010326">
    <property type="entry name" value="EXOC3/Sec6"/>
</dbReference>
<organism evidence="1 2">
    <name type="scientific">Ophiophagus hannah</name>
    <name type="common">King cobra</name>
    <name type="synonym">Naja hannah</name>
    <dbReference type="NCBI Taxonomy" id="8665"/>
    <lineage>
        <taxon>Eukaryota</taxon>
        <taxon>Metazoa</taxon>
        <taxon>Chordata</taxon>
        <taxon>Craniata</taxon>
        <taxon>Vertebrata</taxon>
        <taxon>Euteleostomi</taxon>
        <taxon>Lepidosauria</taxon>
        <taxon>Squamata</taxon>
        <taxon>Bifurcata</taxon>
        <taxon>Unidentata</taxon>
        <taxon>Episquamata</taxon>
        <taxon>Toxicofera</taxon>
        <taxon>Serpentes</taxon>
        <taxon>Colubroidea</taxon>
        <taxon>Elapidae</taxon>
        <taxon>Elapinae</taxon>
        <taxon>Ophiophagus</taxon>
    </lineage>
</organism>
<dbReference type="Pfam" id="PF06046">
    <property type="entry name" value="Sec6"/>
    <property type="match status" value="1"/>
</dbReference>
<dbReference type="GO" id="GO:0051601">
    <property type="term" value="P:exocyst localization"/>
    <property type="evidence" value="ECO:0007669"/>
    <property type="project" value="TreeGrafter"/>
</dbReference>
<keyword evidence="2" id="KW-1185">Reference proteome</keyword>
<dbReference type="GO" id="GO:0000149">
    <property type="term" value="F:SNARE binding"/>
    <property type="evidence" value="ECO:0007669"/>
    <property type="project" value="TreeGrafter"/>
</dbReference>